<evidence type="ECO:0000256" key="1">
    <source>
        <dbReference type="SAM" id="MobiDB-lite"/>
    </source>
</evidence>
<accession>A0ABP8X7B6</accession>
<reference evidence="3" key="1">
    <citation type="journal article" date="2019" name="Int. J. Syst. Evol. Microbiol.">
        <title>The Global Catalogue of Microorganisms (GCM) 10K type strain sequencing project: providing services to taxonomists for standard genome sequencing and annotation.</title>
        <authorList>
            <consortium name="The Broad Institute Genomics Platform"/>
            <consortium name="The Broad Institute Genome Sequencing Center for Infectious Disease"/>
            <person name="Wu L."/>
            <person name="Ma J."/>
        </authorList>
    </citation>
    <scope>NUCLEOTIDE SEQUENCE [LARGE SCALE GENOMIC DNA]</scope>
    <source>
        <strain evidence="3">JCM 17975</strain>
    </source>
</reference>
<comment type="caution">
    <text evidence="2">The sequence shown here is derived from an EMBL/GenBank/DDBJ whole genome shotgun (WGS) entry which is preliminary data.</text>
</comment>
<evidence type="ECO:0000313" key="3">
    <source>
        <dbReference type="Proteomes" id="UP001500843"/>
    </source>
</evidence>
<proteinExistence type="predicted"/>
<feature type="compositionally biased region" description="Basic and acidic residues" evidence="1">
    <location>
        <begin position="187"/>
        <end position="200"/>
    </location>
</feature>
<dbReference type="Gene3D" id="1.20.5.340">
    <property type="match status" value="1"/>
</dbReference>
<dbReference type="EMBL" id="BAABHM010000011">
    <property type="protein sequence ID" value="GAA4699968.1"/>
    <property type="molecule type" value="Genomic_DNA"/>
</dbReference>
<feature type="region of interest" description="Disordered" evidence="1">
    <location>
        <begin position="1"/>
        <end position="38"/>
    </location>
</feature>
<gene>
    <name evidence="2" type="ORF">GCM10023198_20790</name>
</gene>
<protein>
    <submittedName>
        <fullName evidence="2">Uncharacterized protein</fullName>
    </submittedName>
</protein>
<feature type="region of interest" description="Disordered" evidence="1">
    <location>
        <begin position="171"/>
        <end position="224"/>
    </location>
</feature>
<dbReference type="Proteomes" id="UP001500843">
    <property type="component" value="Unassembled WGS sequence"/>
</dbReference>
<keyword evidence="3" id="KW-1185">Reference proteome</keyword>
<name>A0ABP8X7B6_9MICO</name>
<organism evidence="2 3">
    <name type="scientific">Promicromonospora umidemergens</name>
    <dbReference type="NCBI Taxonomy" id="629679"/>
    <lineage>
        <taxon>Bacteria</taxon>
        <taxon>Bacillati</taxon>
        <taxon>Actinomycetota</taxon>
        <taxon>Actinomycetes</taxon>
        <taxon>Micrococcales</taxon>
        <taxon>Promicromonosporaceae</taxon>
        <taxon>Promicromonospora</taxon>
    </lineage>
</organism>
<evidence type="ECO:0000313" key="2">
    <source>
        <dbReference type="EMBL" id="GAA4699968.1"/>
    </source>
</evidence>
<sequence length="344" mass="36387">MSSAVRTAGEGPSLDEAPDDGGGTDCEEGNDMCSSHASRAPGSMALATVSAVTLALPPNRTRPASIPWAGTSGAFLAPHRTSDGCPLSWAAVDREQTRAPERPTRRLAQHTDAVIAAVLAAILGGVATAWGEDLIGSDSPDPGSSELEAQVRDLGTTNDQLEDELAALRDQNSSLDRELDDLDEQNQELREENERLRSEADDGAAPQEPDGDGDAPEKAAGDPPGAVVLDIRRQTDSPVQVMLHSCLDLDSTSADWGAASVFQDLCYGDAGVEGVRLTVMSSTPSRADCEALTTWQQTISHDAVVEGMHLCVQTNQRRTAYARLAALDRSAETVAFDIVVWEPT</sequence>